<reference evidence="3" key="1">
    <citation type="journal article" date="2022" name="G3 (Bethesda)">
        <title>High quality genome of the basidiomycete yeast Dioszegia hungarica PDD-24b-2 isolated from cloud water.</title>
        <authorList>
            <person name="Jarrige D."/>
            <person name="Haridas S."/>
            <person name="Bleykasten-Grosshans C."/>
            <person name="Joly M."/>
            <person name="Nadalig T."/>
            <person name="Sancelme M."/>
            <person name="Vuilleumier S."/>
            <person name="Grigoriev I.V."/>
            <person name="Amato P."/>
            <person name="Bringel F."/>
        </authorList>
    </citation>
    <scope>NUCLEOTIDE SEQUENCE</scope>
    <source>
        <strain evidence="3">PDD-24b-2</strain>
    </source>
</reference>
<dbReference type="PANTHER" id="PTHR22028">
    <property type="entry name" value="SFI1 SPINDLE BODY DOMAIN-CONTAINING PROTEIN-RELATED"/>
    <property type="match status" value="1"/>
</dbReference>
<dbReference type="InterPro" id="IPR052270">
    <property type="entry name" value="CACF_protein"/>
</dbReference>
<dbReference type="EMBL" id="JAKWFO010000008">
    <property type="protein sequence ID" value="KAI9633996.1"/>
    <property type="molecule type" value="Genomic_DNA"/>
</dbReference>
<feature type="compositionally biased region" description="Polar residues" evidence="1">
    <location>
        <begin position="189"/>
        <end position="199"/>
    </location>
</feature>
<evidence type="ECO:0000313" key="3">
    <source>
        <dbReference type="EMBL" id="KAI9633996.1"/>
    </source>
</evidence>
<feature type="compositionally biased region" description="Basic and acidic residues" evidence="1">
    <location>
        <begin position="1087"/>
        <end position="1101"/>
    </location>
</feature>
<dbReference type="PANTHER" id="PTHR22028:SF9">
    <property type="entry name" value="SFI1 SPINDLE BODY DOMAIN-CONTAINING PROTEIN"/>
    <property type="match status" value="1"/>
</dbReference>
<accession>A0AA38H4I6</accession>
<feature type="compositionally biased region" description="Low complexity" evidence="1">
    <location>
        <begin position="994"/>
        <end position="1004"/>
    </location>
</feature>
<feature type="compositionally biased region" description="Basic and acidic residues" evidence="1">
    <location>
        <begin position="206"/>
        <end position="217"/>
    </location>
</feature>
<feature type="domain" description="Sfi1 spindle body" evidence="2">
    <location>
        <begin position="314"/>
        <end position="435"/>
    </location>
</feature>
<feature type="domain" description="Sfi1 spindle body" evidence="2">
    <location>
        <begin position="444"/>
        <end position="894"/>
    </location>
</feature>
<dbReference type="GO" id="GO:0019902">
    <property type="term" value="F:phosphatase binding"/>
    <property type="evidence" value="ECO:0007669"/>
    <property type="project" value="TreeGrafter"/>
</dbReference>
<proteinExistence type="predicted"/>
<feature type="compositionally biased region" description="Polar residues" evidence="1">
    <location>
        <begin position="1035"/>
        <end position="1049"/>
    </location>
</feature>
<dbReference type="GeneID" id="77726841"/>
<feature type="region of interest" description="Disordered" evidence="1">
    <location>
        <begin position="164"/>
        <end position="217"/>
    </location>
</feature>
<comment type="caution">
    <text evidence="3">The sequence shown here is derived from an EMBL/GenBank/DDBJ whole genome shotgun (WGS) entry which is preliminary data.</text>
</comment>
<dbReference type="RefSeq" id="XP_052943773.1">
    <property type="nucleotide sequence ID" value="XM_053087636.1"/>
</dbReference>
<protein>
    <submittedName>
        <fullName evidence="3">Sfi1 spindle body protein-domain-containing protein</fullName>
    </submittedName>
</protein>
<dbReference type="InterPro" id="IPR013665">
    <property type="entry name" value="Sfi1_dom"/>
</dbReference>
<feature type="compositionally biased region" description="Polar residues" evidence="1">
    <location>
        <begin position="169"/>
        <end position="182"/>
    </location>
</feature>
<evidence type="ECO:0000313" key="4">
    <source>
        <dbReference type="Proteomes" id="UP001164286"/>
    </source>
</evidence>
<dbReference type="Pfam" id="PF08457">
    <property type="entry name" value="Sfi1"/>
    <property type="match status" value="2"/>
</dbReference>
<dbReference type="Proteomes" id="UP001164286">
    <property type="component" value="Unassembled WGS sequence"/>
</dbReference>
<dbReference type="AlphaFoldDB" id="A0AA38H4I6"/>
<feature type="region of interest" description="Disordered" evidence="1">
    <location>
        <begin position="1"/>
        <end position="29"/>
    </location>
</feature>
<sequence>MSTPRTKFQLRIPRNHREQPGYPSAPAEASGAMLSLSQSGMSHSFISSGYSESVDLEVVDEIIERSPRSATAFPVVYKAYVSVLQDNGISPADDTAYYQFLLKLQVIRAGTWGEKWDLWRATQLATSSGPPGVSPKVGMTPRLADVRAKVPFLAGASSDLDDAFGEGETSYSADAESTTGSETPGRLSGPTSRRVSYTPFTPGRNAFDKREEGADDSRSLVGYTPDHSVDLSGLGLDLLPARTSTPIYAHQQHRHAQAVHATPPPYSASVSQSDIGTQHYDLTEELIPGLVTPKARARDWEEDRILEEEVIKEMERRADQFYETGLMGRCFDVWAQANDWIQKTTNQIDTVRAHILLRQNLLKWKAEKDRVLLLPNTADAHRRQHLQLSALSKWIRRYRDLSLAKREKAFAIEGQRATMEKAWRRWRAELTKKRTGRWERDMKSREKRFVKARETVLVQDVLDRWRGETRTRIDTRLAVSVDTDRLLRQTFEAWHYRLEQKERLEGQLAVYQRTRDKRVLGGVWDRWVQEGMIRRAEAGWWDVKEERVKREIWDRWKLLASQATQADDIARMASLRAALGRWKKAHSTVKSLERKVVIFRQVSERAVLRQAFTRWTVAEREVLLGRVRDQRATKSNWAVWRSRLEGVRRLDDRLIPLTQAKNRAVLQATLRNWQTALSAQRTQLLRAQDTYNAHRLASAFAIWRTAARKIESDRDMADKARVFFVLRQVVRVWKVARERKRQEAWAEGRRVELMRRVFDEWRAEAKRSVNGKKLADEFRKASDQRLTADTLSQWTNRVIFLKSRQLDVSEARDARLLESTLSRWVTTRRRIADAQALADSFVIVKGEEIAREVFSVWRDNAARKRERREAAVLAEQRRRERLVRGAWEIWRDRAMERKLEPIEEEVGIRHEDAILFRVWDKWKDRATLLPAISFDNRRIKQKAWSSMLRAMDRAKAMKEFGGPRDHRLLAVWRAKTQAKVVARAGRLRGRHRPSLPSSTALPSAYRTTSYGNARSPILPPYRPSATASARPTPPQTLSTPRHIRSASTSHQRHLRTEPASPAPDDEGEGEGRADAQSVFSEPAYSRLRSELARPRSERGATEEPVSAGELQGVRAGRSDLSNALRGLERR</sequence>
<organism evidence="3 4">
    <name type="scientific">Dioszegia hungarica</name>
    <dbReference type="NCBI Taxonomy" id="4972"/>
    <lineage>
        <taxon>Eukaryota</taxon>
        <taxon>Fungi</taxon>
        <taxon>Dikarya</taxon>
        <taxon>Basidiomycota</taxon>
        <taxon>Agaricomycotina</taxon>
        <taxon>Tremellomycetes</taxon>
        <taxon>Tremellales</taxon>
        <taxon>Bulleribasidiaceae</taxon>
        <taxon>Dioszegia</taxon>
    </lineage>
</organism>
<evidence type="ECO:0000259" key="2">
    <source>
        <dbReference type="Pfam" id="PF08457"/>
    </source>
</evidence>
<evidence type="ECO:0000256" key="1">
    <source>
        <dbReference type="SAM" id="MobiDB-lite"/>
    </source>
</evidence>
<keyword evidence="4" id="KW-1185">Reference proteome</keyword>
<feature type="region of interest" description="Disordered" evidence="1">
    <location>
        <begin position="983"/>
        <end position="1130"/>
    </location>
</feature>
<gene>
    <name evidence="3" type="ORF">MKK02DRAFT_28726</name>
</gene>
<name>A0AA38H4I6_9TREE</name>